<evidence type="ECO:0000256" key="3">
    <source>
        <dbReference type="ARBA" id="ARBA00022723"/>
    </source>
</evidence>
<comment type="cofactor">
    <cofactor evidence="8">
        <name>Zn(2+)</name>
        <dbReference type="ChEBI" id="CHEBI:29105"/>
    </cofactor>
    <text evidence="8">Binds 2 Zn(2+) ions.</text>
</comment>
<feature type="chain" id="PRO_5013310723" evidence="11">
    <location>
        <begin position="31"/>
        <end position="477"/>
    </location>
</feature>
<dbReference type="SUPFAM" id="SSF53649">
    <property type="entry name" value="Alkaline phosphatase-like"/>
    <property type="match status" value="1"/>
</dbReference>
<evidence type="ECO:0000313" key="14">
    <source>
        <dbReference type="Proteomes" id="UP000223828"/>
    </source>
</evidence>
<comment type="cofactor">
    <cofactor evidence="8">
        <name>Mg(2+)</name>
        <dbReference type="ChEBI" id="CHEBI:18420"/>
    </cofactor>
    <text evidence="8">Binds 1 Mg(2+) ion.</text>
</comment>
<feature type="binding site" evidence="8">
    <location>
        <position position="284"/>
    </location>
    <ligand>
        <name>Mg(2+)</name>
        <dbReference type="ChEBI" id="CHEBI:18420"/>
    </ligand>
</feature>
<evidence type="ECO:0000256" key="7">
    <source>
        <dbReference type="PIRSR" id="PIRSR601952-1"/>
    </source>
</evidence>
<dbReference type="GO" id="GO:0004035">
    <property type="term" value="F:alkaline phosphatase activity"/>
    <property type="evidence" value="ECO:0007669"/>
    <property type="project" value="TreeGrafter"/>
</dbReference>
<reference evidence="12" key="1">
    <citation type="journal article" date="2017" name="Appl. Environ. Microbiol.">
        <title>Staphylococcus edaphicus sp. nov., isolated in Antarctica, harbours mecC gene and genomic islands with suspected role in adaptation to extreme environment.</title>
        <authorList>
            <person name="Pantucek R."/>
            <person name="Sedlacek I."/>
            <person name="Indrakova A."/>
            <person name="Vrbovska V."/>
            <person name="Maslanova I."/>
            <person name="Kovarovic V."/>
            <person name="Svec P."/>
            <person name="Kralova S."/>
            <person name="Kristofova L."/>
            <person name="Keklakova J."/>
            <person name="Petras P."/>
            <person name="Doskar J."/>
        </authorList>
    </citation>
    <scope>NUCLEOTIDE SEQUENCE</scope>
    <source>
        <strain evidence="12">CCM 8730</strain>
    </source>
</reference>
<dbReference type="Proteomes" id="UP001056588">
    <property type="component" value="Chromosome"/>
</dbReference>
<feature type="binding site" evidence="8">
    <location>
        <position position="332"/>
    </location>
    <ligand>
        <name>Zn(2+)</name>
        <dbReference type="ChEBI" id="CHEBI:29105"/>
        <label>2</label>
    </ligand>
</feature>
<dbReference type="OrthoDB" id="9794455at2"/>
<dbReference type="CDD" id="cd16012">
    <property type="entry name" value="ALP"/>
    <property type="match status" value="1"/>
</dbReference>
<evidence type="ECO:0000256" key="2">
    <source>
        <dbReference type="ARBA" id="ARBA00022553"/>
    </source>
</evidence>
<dbReference type="InterPro" id="IPR017850">
    <property type="entry name" value="Alkaline_phosphatase_core_sf"/>
</dbReference>
<feature type="binding site" evidence="8">
    <location>
        <position position="61"/>
    </location>
    <ligand>
        <name>Mg(2+)</name>
        <dbReference type="ChEBI" id="CHEBI:18420"/>
    </ligand>
</feature>
<name>A0A2C6WPG8_9STAP</name>
<reference evidence="14" key="2">
    <citation type="submission" date="2017-10" db="EMBL/GenBank/DDBJ databases">
        <title>Staphylococcus edaphicus sp. nov., isolated in Antarctica, harbouring mecC gene and genomic islands essential in adaptation to extreme environment.</title>
        <authorList>
            <person name="Pantucek R."/>
            <person name="Sedlacek I."/>
            <person name="Indrakova A."/>
            <person name="Vrbovska V."/>
            <person name="Maslanova I."/>
            <person name="Kovarovic V."/>
            <person name="Svec P."/>
            <person name="Kralova S."/>
            <person name="Kristofova L."/>
            <person name="Keklakova J."/>
            <person name="Petras P."/>
            <person name="Doskar J."/>
        </authorList>
    </citation>
    <scope>NUCLEOTIDE SEQUENCE [LARGE SCALE GENOMIC DNA]</scope>
    <source>
        <strain evidence="14">CCM 5085</strain>
    </source>
</reference>
<feature type="binding site" evidence="8">
    <location>
        <position position="161"/>
    </location>
    <ligand>
        <name>Mg(2+)</name>
        <dbReference type="ChEBI" id="CHEBI:18420"/>
    </ligand>
</feature>
<dbReference type="SMART" id="SM00098">
    <property type="entry name" value="alkPPc"/>
    <property type="match status" value="1"/>
</dbReference>
<dbReference type="EMBL" id="CP093217">
    <property type="protein sequence ID" value="UQW82124.1"/>
    <property type="molecule type" value="Genomic_DNA"/>
</dbReference>
<keyword evidence="10" id="KW-0175">Coiled coil</keyword>
<evidence type="ECO:0000256" key="6">
    <source>
        <dbReference type="ARBA" id="ARBA00022842"/>
    </source>
</evidence>
<feature type="signal peptide" evidence="11">
    <location>
        <begin position="1"/>
        <end position="30"/>
    </location>
</feature>
<dbReference type="Gene3D" id="3.40.720.10">
    <property type="entry name" value="Alkaline Phosphatase, subunit A"/>
    <property type="match status" value="1"/>
</dbReference>
<dbReference type="Proteomes" id="UP000223828">
    <property type="component" value="Unassembled WGS sequence"/>
</dbReference>
<evidence type="ECO:0000313" key="15">
    <source>
        <dbReference type="Proteomes" id="UP001056588"/>
    </source>
</evidence>
<accession>A0A2C6WPG8</accession>
<keyword evidence="6 8" id="KW-0460">Magnesium</keyword>
<gene>
    <name evidence="12" type="ORF">BTJ66_04200</name>
    <name evidence="13" type="ORF">MNY58_03195</name>
</gene>
<feature type="active site" description="Phosphoserine intermediate" evidence="7">
    <location>
        <position position="110"/>
    </location>
</feature>
<dbReference type="InterPro" id="IPR001952">
    <property type="entry name" value="Alkaline_phosphatase"/>
</dbReference>
<keyword evidence="4" id="KW-0378">Hydrolase</keyword>
<dbReference type="PANTHER" id="PTHR11596:SF5">
    <property type="entry name" value="ALKALINE PHOSPHATASE"/>
    <property type="match status" value="1"/>
</dbReference>
<keyword evidence="5 8" id="KW-0862">Zinc</keyword>
<feature type="binding site" evidence="8">
    <location>
        <position position="331"/>
    </location>
    <ligand>
        <name>Zn(2+)</name>
        <dbReference type="ChEBI" id="CHEBI:29105"/>
        <label>2</label>
    </ligand>
</feature>
<reference evidence="12" key="3">
    <citation type="submission" date="2017-10" db="EMBL/GenBank/DDBJ databases">
        <authorList>
            <person name="Vrbovska V."/>
            <person name="Kovarovic V."/>
            <person name="Indrakova A."/>
        </authorList>
    </citation>
    <scope>NUCLEOTIDE SEQUENCE</scope>
    <source>
        <strain evidence="12">CCM 8730</strain>
    </source>
</reference>
<feature type="binding site" evidence="8">
    <location>
        <position position="163"/>
    </location>
    <ligand>
        <name>Mg(2+)</name>
        <dbReference type="ChEBI" id="CHEBI:18420"/>
    </ligand>
</feature>
<dbReference type="Gene3D" id="1.10.60.40">
    <property type="match status" value="1"/>
</dbReference>
<evidence type="ECO:0000256" key="11">
    <source>
        <dbReference type="SAM" id="SignalP"/>
    </source>
</evidence>
<keyword evidence="3 8" id="KW-0479">Metal-binding</keyword>
<evidence type="ECO:0000256" key="8">
    <source>
        <dbReference type="PIRSR" id="PIRSR601952-2"/>
    </source>
</evidence>
<evidence type="ECO:0000313" key="13">
    <source>
        <dbReference type="EMBL" id="UQW82124.1"/>
    </source>
</evidence>
<dbReference type="GO" id="GO:0046872">
    <property type="term" value="F:metal ion binding"/>
    <property type="evidence" value="ECO:0007669"/>
    <property type="project" value="UniProtKB-KW"/>
</dbReference>
<dbReference type="Pfam" id="PF00245">
    <property type="entry name" value="Alk_phosphatase"/>
    <property type="match status" value="1"/>
</dbReference>
<evidence type="ECO:0000256" key="9">
    <source>
        <dbReference type="RuleBase" id="RU003946"/>
    </source>
</evidence>
<dbReference type="PRINTS" id="PR00113">
    <property type="entry name" value="ALKPHPHTASE"/>
</dbReference>
<dbReference type="PANTHER" id="PTHR11596">
    <property type="entry name" value="ALKALINE PHOSPHATASE"/>
    <property type="match status" value="1"/>
</dbReference>
<feature type="binding site" evidence="8">
    <location>
        <position position="293"/>
    </location>
    <ligand>
        <name>Zn(2+)</name>
        <dbReference type="ChEBI" id="CHEBI:29105"/>
        <label>2</label>
    </ligand>
</feature>
<proteinExistence type="inferred from homology"/>
<dbReference type="AlphaFoldDB" id="A0A2C6WPG8"/>
<keyword evidence="11" id="KW-0732">Signal</keyword>
<dbReference type="PROSITE" id="PS00123">
    <property type="entry name" value="ALKALINE_PHOSPHATASE"/>
    <property type="match status" value="1"/>
</dbReference>
<evidence type="ECO:0000256" key="1">
    <source>
        <dbReference type="ARBA" id="ARBA00005984"/>
    </source>
</evidence>
<organism evidence="12 14">
    <name type="scientific">Staphylococcus edaphicus</name>
    <dbReference type="NCBI Taxonomy" id="1955013"/>
    <lineage>
        <taxon>Bacteria</taxon>
        <taxon>Bacillati</taxon>
        <taxon>Bacillota</taxon>
        <taxon>Bacilli</taxon>
        <taxon>Bacillales</taxon>
        <taxon>Staphylococcaceae</taxon>
        <taxon>Staphylococcus</taxon>
    </lineage>
</organism>
<dbReference type="RefSeq" id="WP_099089722.1">
    <property type="nucleotide sequence ID" value="NZ_CP093217.1"/>
</dbReference>
<dbReference type="EMBL" id="MRZN01000004">
    <property type="protein sequence ID" value="PHK50279.1"/>
    <property type="molecule type" value="Genomic_DNA"/>
</dbReference>
<evidence type="ECO:0000313" key="12">
    <source>
        <dbReference type="EMBL" id="PHK50279.1"/>
    </source>
</evidence>
<evidence type="ECO:0000256" key="4">
    <source>
        <dbReference type="ARBA" id="ARBA00022801"/>
    </source>
</evidence>
<feature type="binding site" evidence="8">
    <location>
        <position position="289"/>
    </location>
    <ligand>
        <name>Zn(2+)</name>
        <dbReference type="ChEBI" id="CHEBI:29105"/>
        <label>2</label>
    </ligand>
</feature>
<evidence type="ECO:0000256" key="5">
    <source>
        <dbReference type="ARBA" id="ARBA00022833"/>
    </source>
</evidence>
<reference evidence="13" key="4">
    <citation type="submission" date="2022-03" db="EMBL/GenBank/DDBJ databases">
        <title>Complete Genome Sequence of Staphylococcus edaphicus strain CCM 8731.</title>
        <authorList>
            <person name="Rimmer C.O."/>
            <person name="Thomas J.C."/>
        </authorList>
    </citation>
    <scope>NUCLEOTIDE SEQUENCE</scope>
    <source>
        <strain evidence="13">CCM 8731</strain>
    </source>
</reference>
<feature type="coiled-coil region" evidence="10">
    <location>
        <begin position="392"/>
        <end position="422"/>
    </location>
</feature>
<keyword evidence="15" id="KW-1185">Reference proteome</keyword>
<sequence length="477" mass="52276">MKIFNRLATITVASAIVAGTALGSAQPTYASGGEQESNQNDEVAYMGNTKNPKNVIFLVGDGMGPSYNSAYRYFADNPETKEMEKTAFDKYLAGNQRTNPNDPKENVTDSAAGATAFSSGHKTYNGAIGVDENKKNVKTVLEQAKENGKSTGLVSTAELTDATPAAYASHVDDRDKKDEIAQQFYNDKINGKHKVDVLLGGGAEYFGKDNGDLTKKFKKDGYDIVKNKAQMQNAKSNQMLGLFADNDMPLQLDAPKKNPKLVDMTDTAVNKLKQNDKGFFLMVEGASIDKSGHPNDVTGVMSEMQGFEKAFDYATQYAKENPDTLVVATADHSTGGLSIAKGKDYVWNPDAIHSMKHSGAYMTKQIAEGKDAAKVINEGYGFDVKQTQIDKINEEAKKVRDLDEDDEKYKDQLQKLQDAVQKPINDKSNTGWTTYGHTGEDVNTYAYGPGSERFKGNIDNTDNAKNIFDFFKNEQQS</sequence>
<feature type="binding site" evidence="8">
    <location>
        <position position="61"/>
    </location>
    <ligand>
        <name>Zn(2+)</name>
        <dbReference type="ChEBI" id="CHEBI:29105"/>
        <label>2</label>
    </ligand>
</feature>
<protein>
    <submittedName>
        <fullName evidence="12">Alkaline phosphatase</fullName>
    </submittedName>
</protein>
<evidence type="ECO:0000256" key="10">
    <source>
        <dbReference type="SAM" id="Coils"/>
    </source>
</evidence>
<keyword evidence="2" id="KW-0597">Phosphoprotein</keyword>
<feature type="binding site" evidence="8">
    <location>
        <position position="437"/>
    </location>
    <ligand>
        <name>Zn(2+)</name>
        <dbReference type="ChEBI" id="CHEBI:29105"/>
        <label>2</label>
    </ligand>
</feature>
<dbReference type="InterPro" id="IPR018299">
    <property type="entry name" value="Alkaline_phosphatase_AS"/>
</dbReference>
<comment type="similarity">
    <text evidence="1 9">Belongs to the alkaline phosphatase family.</text>
</comment>